<accession>A0A2X3JBE9</accession>
<evidence type="ECO:0000313" key="1">
    <source>
        <dbReference type="EMBL" id="SQC93273.1"/>
    </source>
</evidence>
<protein>
    <submittedName>
        <fullName evidence="1">Predicted amino acid aldolase or racemase</fullName>
    </submittedName>
</protein>
<evidence type="ECO:0000313" key="2">
    <source>
        <dbReference type="Proteomes" id="UP000251197"/>
    </source>
</evidence>
<sequence length="95" mass="9954">MIPRPTVSTLAEAEAFAAAGYTNLLYAVGIAPHKLPRAAALMAKGVNLHILLDSEPQATAVAEYGQAHGFAFSVFYRSGLATATGADCRRTATNF</sequence>
<dbReference type="EMBL" id="UAVU01000010">
    <property type="protein sequence ID" value="SQC93273.1"/>
    <property type="molecule type" value="Genomic_DNA"/>
</dbReference>
<name>A0A2X3JBE9_9ENTR</name>
<dbReference type="Gene3D" id="3.20.20.10">
    <property type="entry name" value="Alanine racemase"/>
    <property type="match status" value="1"/>
</dbReference>
<dbReference type="Proteomes" id="UP000251197">
    <property type="component" value="Unassembled WGS sequence"/>
</dbReference>
<dbReference type="AlphaFoldDB" id="A0A2X3JBE9"/>
<dbReference type="SUPFAM" id="SSF51419">
    <property type="entry name" value="PLP-binding barrel"/>
    <property type="match status" value="1"/>
</dbReference>
<dbReference type="InterPro" id="IPR029066">
    <property type="entry name" value="PLP-binding_barrel"/>
</dbReference>
<gene>
    <name evidence="1" type="ORF">NCTC12120_06387</name>
</gene>
<reference evidence="1 2" key="1">
    <citation type="submission" date="2018-06" db="EMBL/GenBank/DDBJ databases">
        <authorList>
            <consortium name="Pathogen Informatics"/>
            <person name="Doyle S."/>
        </authorList>
    </citation>
    <scope>NUCLEOTIDE SEQUENCE [LARGE SCALE GENOMIC DNA]</scope>
    <source>
        <strain evidence="1 2">NCTC12120</strain>
    </source>
</reference>
<organism evidence="1 2">
    <name type="scientific">Cedecea neteri</name>
    <dbReference type="NCBI Taxonomy" id="158822"/>
    <lineage>
        <taxon>Bacteria</taxon>
        <taxon>Pseudomonadati</taxon>
        <taxon>Pseudomonadota</taxon>
        <taxon>Gammaproteobacteria</taxon>
        <taxon>Enterobacterales</taxon>
        <taxon>Enterobacteriaceae</taxon>
        <taxon>Cedecea</taxon>
    </lineage>
</organism>
<proteinExistence type="predicted"/>